<dbReference type="Pfam" id="PF07664">
    <property type="entry name" value="FeoB_C"/>
    <property type="match status" value="1"/>
</dbReference>
<evidence type="ECO:0000256" key="10">
    <source>
        <dbReference type="ARBA" id="ARBA00023065"/>
    </source>
</evidence>
<keyword evidence="16" id="KW-0460">Magnesium</keyword>
<evidence type="ECO:0000256" key="6">
    <source>
        <dbReference type="ARBA" id="ARBA00022692"/>
    </source>
</evidence>
<dbReference type="CDD" id="cd01879">
    <property type="entry name" value="FeoB"/>
    <property type="match status" value="1"/>
</dbReference>
<evidence type="ECO:0000256" key="2">
    <source>
        <dbReference type="ARBA" id="ARBA00004651"/>
    </source>
</evidence>
<dbReference type="PANTHER" id="PTHR43185">
    <property type="entry name" value="FERROUS IRON TRANSPORT PROTEIN B"/>
    <property type="match status" value="1"/>
</dbReference>
<dbReference type="EMBL" id="JAVLAM010000003">
    <property type="protein sequence ID" value="MDT7015234.1"/>
    <property type="molecule type" value="Genomic_DNA"/>
</dbReference>
<proteinExistence type="inferred from homology"/>
<feature type="transmembrane region" description="Helical" evidence="17">
    <location>
        <begin position="382"/>
        <end position="404"/>
    </location>
</feature>
<evidence type="ECO:0000256" key="16">
    <source>
        <dbReference type="PIRSR" id="PIRSR603373-2"/>
    </source>
</evidence>
<keyword evidence="7 15" id="KW-0547">Nucleotide-binding</keyword>
<evidence type="ECO:0000256" key="3">
    <source>
        <dbReference type="ARBA" id="ARBA00022448"/>
    </source>
</evidence>
<keyword evidence="9 17" id="KW-0408">Iron</keyword>
<feature type="binding site" evidence="16">
    <location>
        <position position="22"/>
    </location>
    <ligand>
        <name>Mg(2+)</name>
        <dbReference type="ChEBI" id="CHEBI:18420"/>
        <label>1</label>
    </ligand>
</feature>
<dbReference type="PROSITE" id="PS51711">
    <property type="entry name" value="G_FEOB"/>
    <property type="match status" value="1"/>
</dbReference>
<feature type="binding site" evidence="15">
    <location>
        <begin position="112"/>
        <end position="115"/>
    </location>
    <ligand>
        <name>GTP</name>
        <dbReference type="ChEBI" id="CHEBI:37565"/>
        <label>1</label>
    </ligand>
</feature>
<keyword evidence="6 17" id="KW-0812">Transmembrane</keyword>
<dbReference type="Proteomes" id="UP001254075">
    <property type="component" value="Unassembled WGS sequence"/>
</dbReference>
<evidence type="ECO:0000256" key="1">
    <source>
        <dbReference type="ARBA" id="ARBA00003926"/>
    </source>
</evidence>
<feature type="binding site" evidence="15">
    <location>
        <begin position="33"/>
        <end position="37"/>
    </location>
    <ligand>
        <name>GTP</name>
        <dbReference type="ChEBI" id="CHEBI:37565"/>
        <label>1</label>
    </ligand>
</feature>
<evidence type="ECO:0000256" key="17">
    <source>
        <dbReference type="RuleBase" id="RU362098"/>
    </source>
</evidence>
<dbReference type="GO" id="GO:0046872">
    <property type="term" value="F:metal ion binding"/>
    <property type="evidence" value="ECO:0007669"/>
    <property type="project" value="UniProtKB-KW"/>
</dbReference>
<evidence type="ECO:0000256" key="15">
    <source>
        <dbReference type="PIRSR" id="PIRSR603373-1"/>
    </source>
</evidence>
<keyword evidence="4" id="KW-1003">Cell membrane</keyword>
<comment type="subcellular location">
    <subcellularLocation>
        <location evidence="2 17">Cell membrane</location>
        <topology evidence="2 17">Multi-pass membrane protein</topology>
    </subcellularLocation>
</comment>
<feature type="transmembrane region" description="Helical" evidence="17">
    <location>
        <begin position="447"/>
        <end position="465"/>
    </location>
</feature>
<name>A0AAW8W924_9LACO</name>
<dbReference type="Gene3D" id="3.40.50.300">
    <property type="entry name" value="P-loop containing nucleotide triphosphate hydrolases"/>
    <property type="match status" value="1"/>
</dbReference>
<evidence type="ECO:0000256" key="4">
    <source>
        <dbReference type="ARBA" id="ARBA00022475"/>
    </source>
</evidence>
<feature type="transmembrane region" description="Helical" evidence="17">
    <location>
        <begin position="506"/>
        <end position="524"/>
    </location>
</feature>
<comment type="caution">
    <text evidence="19">The sequence shown here is derived from an EMBL/GenBank/DDBJ whole genome shotgun (WGS) entry which is preliminary data.</text>
</comment>
<feature type="domain" description="FeoB-type G" evidence="18">
    <location>
        <begin position="1"/>
        <end position="161"/>
    </location>
</feature>
<dbReference type="InterPro" id="IPR011642">
    <property type="entry name" value="Gate_dom"/>
</dbReference>
<evidence type="ECO:0000256" key="14">
    <source>
        <dbReference type="NCBIfam" id="TIGR00437"/>
    </source>
</evidence>
<feature type="binding site" evidence="15">
    <location>
        <begin position="8"/>
        <end position="15"/>
    </location>
    <ligand>
        <name>GTP</name>
        <dbReference type="ChEBI" id="CHEBI:37565"/>
        <label>1</label>
    </ligand>
</feature>
<keyword evidence="12 17" id="KW-0472">Membrane</keyword>
<comment type="function">
    <text evidence="1 17">Probable transporter of a GTP-driven Fe(2+) uptake system.</text>
</comment>
<dbReference type="InterPro" id="IPR050860">
    <property type="entry name" value="FeoB_GTPase"/>
</dbReference>
<gene>
    <name evidence="19" type="primary">feoB</name>
    <name evidence="19" type="ORF">RI532_12690</name>
</gene>
<keyword evidence="10" id="KW-0406">Ion transport</keyword>
<dbReference type="NCBIfam" id="TIGR00437">
    <property type="entry name" value="feoB"/>
    <property type="match status" value="1"/>
</dbReference>
<evidence type="ECO:0000256" key="11">
    <source>
        <dbReference type="ARBA" id="ARBA00023134"/>
    </source>
</evidence>
<dbReference type="Pfam" id="PF02421">
    <property type="entry name" value="FeoB_N"/>
    <property type="match status" value="1"/>
</dbReference>
<keyword evidence="5 17" id="KW-0410">Iron transport</keyword>
<evidence type="ECO:0000256" key="7">
    <source>
        <dbReference type="ARBA" id="ARBA00022741"/>
    </source>
</evidence>
<reference evidence="19" key="1">
    <citation type="submission" date="2023-08" db="EMBL/GenBank/DDBJ databases">
        <authorList>
            <person name="Page C.A."/>
            <person name="Perez-Diaz I.M."/>
        </authorList>
    </citation>
    <scope>NUCLEOTIDE SEQUENCE</scope>
    <source>
        <strain evidence="19">3.8.38</strain>
    </source>
</reference>
<feature type="transmembrane region" description="Helical" evidence="17">
    <location>
        <begin position="416"/>
        <end position="441"/>
    </location>
</feature>
<dbReference type="InterPro" id="IPR041069">
    <property type="entry name" value="FeoB_Cyto"/>
</dbReference>
<evidence type="ECO:0000256" key="13">
    <source>
        <dbReference type="ARBA" id="ARBA00031200"/>
    </source>
</evidence>
<dbReference type="SUPFAM" id="SSF52540">
    <property type="entry name" value="P-loop containing nucleoside triphosphate hydrolases"/>
    <property type="match status" value="1"/>
</dbReference>
<dbReference type="GO" id="GO:0005886">
    <property type="term" value="C:plasma membrane"/>
    <property type="evidence" value="ECO:0007669"/>
    <property type="project" value="UniProtKB-SubCell"/>
</dbReference>
<evidence type="ECO:0000256" key="5">
    <source>
        <dbReference type="ARBA" id="ARBA00022496"/>
    </source>
</evidence>
<dbReference type="RefSeq" id="WP_024747983.1">
    <property type="nucleotide sequence ID" value="NZ_JAVLAM010000003.1"/>
</dbReference>
<dbReference type="InterPro" id="IPR030389">
    <property type="entry name" value="G_FEOB_dom"/>
</dbReference>
<feature type="transmembrane region" description="Helical" evidence="17">
    <location>
        <begin position="342"/>
        <end position="362"/>
    </location>
</feature>
<dbReference type="GO" id="GO:0005525">
    <property type="term" value="F:GTP binding"/>
    <property type="evidence" value="ECO:0007669"/>
    <property type="project" value="UniProtKB-KW"/>
</dbReference>
<feature type="binding site" evidence="15">
    <location>
        <begin position="52"/>
        <end position="55"/>
    </location>
    <ligand>
        <name>GTP</name>
        <dbReference type="ChEBI" id="CHEBI:37565"/>
        <label>1</label>
    </ligand>
</feature>
<keyword evidence="16" id="KW-0479">Metal-binding</keyword>
<comment type="similarity">
    <text evidence="17">Belongs to the TRAFAC class TrmE-Era-EngA-EngB-Septin-like GTPase superfamily. FeoB GTPase (TC 9.A.8) family.</text>
</comment>
<keyword evidence="3 17" id="KW-0813">Transport</keyword>
<dbReference type="InterPro" id="IPR003373">
    <property type="entry name" value="Fe2_transport_prot-B"/>
</dbReference>
<dbReference type="PANTHER" id="PTHR43185:SF1">
    <property type="entry name" value="FE(2+) TRANSPORTER FEOB"/>
    <property type="match status" value="1"/>
</dbReference>
<evidence type="ECO:0000313" key="20">
    <source>
        <dbReference type="Proteomes" id="UP001254075"/>
    </source>
</evidence>
<dbReference type="Gene3D" id="1.10.287.1770">
    <property type="match status" value="1"/>
</dbReference>
<feature type="binding site" evidence="16">
    <location>
        <position position="19"/>
    </location>
    <ligand>
        <name>Mg(2+)</name>
        <dbReference type="ChEBI" id="CHEBI:18420"/>
        <label>2</label>
    </ligand>
</feature>
<evidence type="ECO:0000256" key="8">
    <source>
        <dbReference type="ARBA" id="ARBA00022989"/>
    </source>
</evidence>
<evidence type="ECO:0000256" key="12">
    <source>
        <dbReference type="ARBA" id="ARBA00023136"/>
    </source>
</evidence>
<dbReference type="AlphaFoldDB" id="A0AAW8W924"/>
<dbReference type="InterPro" id="IPR027417">
    <property type="entry name" value="P-loop_NTPase"/>
</dbReference>
<protein>
    <recommendedName>
        <fullName evidence="13 14">Ferrous iron transport protein B</fullName>
    </recommendedName>
</protein>
<feature type="transmembrane region" description="Helical" evidence="17">
    <location>
        <begin position="603"/>
        <end position="622"/>
    </location>
</feature>
<evidence type="ECO:0000313" key="19">
    <source>
        <dbReference type="EMBL" id="MDT7015234.1"/>
    </source>
</evidence>
<sequence>MPTIALLGNPNTGKTTLFNELTDTYAYVGNWTGVTVDKKIGQLHDSPAKMVDLPGIYSLNPLTKDEAVATDYLLTANPNLILNVTNASQLKRNLLLTIELLESGTPVVLVLNMIDDLYQTPYLLDLPTLAQRLSCQVKTTNARNKQGVAALHQRLLTSLDQPTSSTFQLTYPAAVEQALATAVTHLTPRYSATFSRWLAIQFMAQNQTIRDYAQQHHLQALTTAAADYDRQNFERQIFQTRQAFITTTLQAAQRLNPDVRANHLTQRIDEWVTHPLLGLPIFVGIFWLMFKLSFDWIGTPASNLLNTWLSGPITDWANHLLSTLGTLPFLQALLVDGILNGVGGVLTFVPQIFVLFACISILEDSGYMARAALVTDRLMQVFGLNGKSFIPLIIGFGCNVTGVMATRTIEQPKERLITILLSPFMSCSARLPIYSLFVAAFFSRHQAVIVLSLYFLGIVVALAMAKGYQLAFHLKATSDFIIELPQYHLPRVDLILRGTWDKGKGFVKKAGTVIFAGTVLVWLLSNLSWHGMTTDIDQSLAANLGQLLLPLFIPLGVRSWQVVSALITGVMAKEIITASMIVLFHLSGQTALVATFSGLFTPLSAYSLLVFILLYIPCFSTLATIKAETGSTKWMLYSGISSFLVAYALATIIFQVGSLFV</sequence>
<evidence type="ECO:0000256" key="9">
    <source>
        <dbReference type="ARBA" id="ARBA00023004"/>
    </source>
</evidence>
<dbReference type="Pfam" id="PF17910">
    <property type="entry name" value="FeoB_Cyto"/>
    <property type="match status" value="1"/>
</dbReference>
<accession>A0AAW8W924</accession>
<dbReference type="Pfam" id="PF07670">
    <property type="entry name" value="Gate"/>
    <property type="match status" value="2"/>
</dbReference>
<keyword evidence="8 17" id="KW-1133">Transmembrane helix</keyword>
<organism evidence="19 20">
    <name type="scientific">Levilactobacillus namurensis</name>
    <dbReference type="NCBI Taxonomy" id="380393"/>
    <lineage>
        <taxon>Bacteria</taxon>
        <taxon>Bacillati</taxon>
        <taxon>Bacillota</taxon>
        <taxon>Bacilli</taxon>
        <taxon>Lactobacillales</taxon>
        <taxon>Lactobacillaceae</taxon>
        <taxon>Levilactobacillus</taxon>
    </lineage>
</organism>
<feature type="transmembrane region" description="Helical" evidence="17">
    <location>
        <begin position="634"/>
        <end position="656"/>
    </location>
</feature>
<dbReference type="GO" id="GO:0015093">
    <property type="term" value="F:ferrous iron transmembrane transporter activity"/>
    <property type="evidence" value="ECO:0007669"/>
    <property type="project" value="UniProtKB-UniRule"/>
</dbReference>
<comment type="caution">
    <text evidence="17">Lacks conserved residue(s) required for the propagation of feature annotation.</text>
</comment>
<evidence type="ECO:0000259" key="18">
    <source>
        <dbReference type="PROSITE" id="PS51711"/>
    </source>
</evidence>
<keyword evidence="11 15" id="KW-0342">GTP-binding</keyword>
<dbReference type="InterPro" id="IPR011640">
    <property type="entry name" value="Fe2_transport_prot_B_C"/>
</dbReference>